<comment type="subcellular location">
    <subcellularLocation>
        <location evidence="1">Endomembrane system</location>
        <topology evidence="1">Multi-pass membrane protein</topology>
    </subcellularLocation>
</comment>
<keyword evidence="8" id="KW-1185">Reference proteome</keyword>
<organism evidence="7 8">
    <name type="scientific">Nocardia uniformis</name>
    <dbReference type="NCBI Taxonomy" id="53432"/>
    <lineage>
        <taxon>Bacteria</taxon>
        <taxon>Bacillati</taxon>
        <taxon>Actinomycetota</taxon>
        <taxon>Actinomycetes</taxon>
        <taxon>Mycobacteriales</taxon>
        <taxon>Nocardiaceae</taxon>
        <taxon>Nocardia</taxon>
    </lineage>
</organism>
<feature type="transmembrane region" description="Helical" evidence="5">
    <location>
        <begin position="94"/>
        <end position="117"/>
    </location>
</feature>
<sequence length="158" mass="16490">MTDGAADTGLAAERTALAWRRTAASACVVAALLGHHVLMSGYETRAHDESPWALLTSALIPLAAAVMLLGISVLSWRRNRVLRGGDRRAAAAPVVMAAVAVAAVAVIMLLATGVAVIGPDDWTVGLPGQSERTALDGREAQIWRGHATPNRRGRPDGL</sequence>
<evidence type="ECO:0000256" key="1">
    <source>
        <dbReference type="ARBA" id="ARBA00004127"/>
    </source>
</evidence>
<reference evidence="7 8" key="1">
    <citation type="submission" date="2020-05" db="EMBL/GenBank/DDBJ databases">
        <title>MicrobeNet Type strains.</title>
        <authorList>
            <person name="Nicholson A.C."/>
        </authorList>
    </citation>
    <scope>NUCLEOTIDE SEQUENCE [LARGE SCALE GENOMIC DNA]</scope>
    <source>
        <strain evidence="7 8">JCM 3224</strain>
    </source>
</reference>
<dbReference type="AlphaFoldDB" id="A0A849BRH5"/>
<feature type="domain" description="DUF202" evidence="6">
    <location>
        <begin position="7"/>
        <end position="79"/>
    </location>
</feature>
<keyword evidence="2 5" id="KW-0812">Transmembrane</keyword>
<dbReference type="RefSeq" id="WP_067525304.1">
    <property type="nucleotide sequence ID" value="NZ_JABELX010000001.1"/>
</dbReference>
<dbReference type="GO" id="GO:0012505">
    <property type="term" value="C:endomembrane system"/>
    <property type="evidence" value="ECO:0007669"/>
    <property type="project" value="UniProtKB-SubCell"/>
</dbReference>
<dbReference type="EMBL" id="JABELX010000001">
    <property type="protein sequence ID" value="NNH69272.1"/>
    <property type="molecule type" value="Genomic_DNA"/>
</dbReference>
<proteinExistence type="predicted"/>
<evidence type="ECO:0000259" key="6">
    <source>
        <dbReference type="Pfam" id="PF02656"/>
    </source>
</evidence>
<accession>A0A849BRH5</accession>
<feature type="transmembrane region" description="Helical" evidence="5">
    <location>
        <begin position="23"/>
        <end position="42"/>
    </location>
</feature>
<keyword evidence="4 5" id="KW-0472">Membrane</keyword>
<dbReference type="InterPro" id="IPR003807">
    <property type="entry name" value="DUF202"/>
</dbReference>
<evidence type="ECO:0000313" key="8">
    <source>
        <dbReference type="Proteomes" id="UP000586827"/>
    </source>
</evidence>
<dbReference type="Proteomes" id="UP000586827">
    <property type="component" value="Unassembled WGS sequence"/>
</dbReference>
<name>A0A849BRH5_9NOCA</name>
<keyword evidence="3 5" id="KW-1133">Transmembrane helix</keyword>
<evidence type="ECO:0000256" key="3">
    <source>
        <dbReference type="ARBA" id="ARBA00022989"/>
    </source>
</evidence>
<gene>
    <name evidence="7" type="ORF">HLB23_05200</name>
</gene>
<comment type="caution">
    <text evidence="7">The sequence shown here is derived from an EMBL/GenBank/DDBJ whole genome shotgun (WGS) entry which is preliminary data.</text>
</comment>
<feature type="transmembrane region" description="Helical" evidence="5">
    <location>
        <begin position="54"/>
        <end position="74"/>
    </location>
</feature>
<evidence type="ECO:0000313" key="7">
    <source>
        <dbReference type="EMBL" id="NNH69272.1"/>
    </source>
</evidence>
<evidence type="ECO:0000256" key="5">
    <source>
        <dbReference type="SAM" id="Phobius"/>
    </source>
</evidence>
<dbReference type="Pfam" id="PF02656">
    <property type="entry name" value="DUF202"/>
    <property type="match status" value="1"/>
</dbReference>
<evidence type="ECO:0000256" key="2">
    <source>
        <dbReference type="ARBA" id="ARBA00022692"/>
    </source>
</evidence>
<protein>
    <submittedName>
        <fullName evidence="7">DUF202 domain-containing protein</fullName>
    </submittedName>
</protein>
<evidence type="ECO:0000256" key="4">
    <source>
        <dbReference type="ARBA" id="ARBA00023136"/>
    </source>
</evidence>